<protein>
    <recommendedName>
        <fullName evidence="1">IgGFc-binding protein N-terminal domain-containing protein</fullName>
    </recommendedName>
</protein>
<dbReference type="EMBL" id="CP012333">
    <property type="protein sequence ID" value="AKU95869.1"/>
    <property type="molecule type" value="Genomic_DNA"/>
</dbReference>
<dbReference type="KEGG" id="llu:AKJ09_02533"/>
<evidence type="ECO:0000313" key="3">
    <source>
        <dbReference type="Proteomes" id="UP000064967"/>
    </source>
</evidence>
<gene>
    <name evidence="2" type="ORF">AKJ09_02533</name>
</gene>
<dbReference type="RefSeq" id="WP_146647245.1">
    <property type="nucleotide sequence ID" value="NZ_CP012333.1"/>
</dbReference>
<dbReference type="InterPro" id="IPR035234">
    <property type="entry name" value="IgGFc-bd_N"/>
</dbReference>
<organism evidence="2 3">
    <name type="scientific">Labilithrix luteola</name>
    <dbReference type="NCBI Taxonomy" id="1391654"/>
    <lineage>
        <taxon>Bacteria</taxon>
        <taxon>Pseudomonadati</taxon>
        <taxon>Myxococcota</taxon>
        <taxon>Polyangia</taxon>
        <taxon>Polyangiales</taxon>
        <taxon>Labilitrichaceae</taxon>
        <taxon>Labilithrix</taxon>
    </lineage>
</organism>
<dbReference type="PANTHER" id="PTHR46534:SF1">
    <property type="entry name" value="IGGFC-BINDING PROTEIN N-TERMINAL DOMAIN-CONTAINING PROTEIN"/>
    <property type="match status" value="1"/>
</dbReference>
<reference evidence="2 3" key="1">
    <citation type="submission" date="2015-08" db="EMBL/GenBank/DDBJ databases">
        <authorList>
            <person name="Babu N.S."/>
            <person name="Beckwith C.J."/>
            <person name="Beseler K.G."/>
            <person name="Brison A."/>
            <person name="Carone J.V."/>
            <person name="Caskin T.P."/>
            <person name="Diamond M."/>
            <person name="Durham M.E."/>
            <person name="Foxe J.M."/>
            <person name="Go M."/>
            <person name="Henderson B.A."/>
            <person name="Jones I.B."/>
            <person name="McGettigan J.A."/>
            <person name="Micheletti S.J."/>
            <person name="Nasrallah M.E."/>
            <person name="Ortiz D."/>
            <person name="Piller C.R."/>
            <person name="Privatt S.R."/>
            <person name="Schneider S.L."/>
            <person name="Sharp S."/>
            <person name="Smith T.C."/>
            <person name="Stanton J.D."/>
            <person name="Ullery H.E."/>
            <person name="Wilson R.J."/>
            <person name="Serrano M.G."/>
            <person name="Buck G."/>
            <person name="Lee V."/>
            <person name="Wang Y."/>
            <person name="Carvalho R."/>
            <person name="Voegtly L."/>
            <person name="Shi R."/>
            <person name="Duckworth R."/>
            <person name="Johnson A."/>
            <person name="Loviza R."/>
            <person name="Walstead R."/>
            <person name="Shah Z."/>
            <person name="Kiflezghi M."/>
            <person name="Wade K."/>
            <person name="Ball S.L."/>
            <person name="Bradley K.W."/>
            <person name="Asai D.J."/>
            <person name="Bowman C.A."/>
            <person name="Russell D.A."/>
            <person name="Pope W.H."/>
            <person name="Jacobs-Sera D."/>
            <person name="Hendrix R.W."/>
            <person name="Hatfull G.F."/>
        </authorList>
    </citation>
    <scope>NUCLEOTIDE SEQUENCE [LARGE SCALE GENOMIC DNA]</scope>
    <source>
        <strain evidence="2 3">DSM 27648</strain>
    </source>
</reference>
<dbReference type="PROSITE" id="PS51257">
    <property type="entry name" value="PROKAR_LIPOPROTEIN"/>
    <property type="match status" value="1"/>
</dbReference>
<dbReference type="STRING" id="1391654.AKJ09_02533"/>
<sequence>MSSRFTVSRIGASMALGGATLLTVIACGSSSDRAFDTVADASVIAPMDAAQPDGTCGARRCSRDLRTVLSGCEGSETVVERCGDDFGCGNGACVEACASAELSKGSLGCSFYALPPDDDNGGACFVAMIANTWPRPVTIRGELGGEPLDISKSIYFVDETSPGAFSYSKVEGALPPGKVALVFLSRRYDGYACPEGVETAFLGDPIVHRTNITRAFHLTTDAPVSAYSIFPYGGADSYTPTATLLLPTSSWGTNYLAAMPENPEVRFDDARFQGGPRFLQIVANEDDTEVRLQPKVTINPGGLDAGAPASQVGAWKLSRGQVLQLTQQFLEKANGSPLESNKPVGLFGGSDCTNFPAGNGYCDASQQQIPPVASWGNEYALVPYKPRLPGEAVFYSVIGAADGTLLTYEPTRPRNAPETLAAGESVSFKSDVPLTVRSQDDAHPFYAAVYMTGARYNGDVDHPHDFNGAGIVFGVGDPDYVNLVPAKQFLDHYVFFVDYTYPLSTLSIVRKKNGDHFSPVELDCAGEISDFQPLGTSGEYEYAWFDLTTNFAPTKTPLGECKAGRHEAKSDGPFTITVWGMGLCASYGYPVGTGVRPLNEVVVPIR</sequence>
<evidence type="ECO:0000313" key="2">
    <source>
        <dbReference type="EMBL" id="AKU95869.1"/>
    </source>
</evidence>
<feature type="domain" description="IgGFc-binding protein N-terminal" evidence="1">
    <location>
        <begin position="241"/>
        <end position="580"/>
    </location>
</feature>
<keyword evidence="3" id="KW-1185">Reference proteome</keyword>
<dbReference type="PANTHER" id="PTHR46534">
    <property type="entry name" value="IGGFC_BINDING DOMAIN-CONTAINING PROTEIN"/>
    <property type="match status" value="1"/>
</dbReference>
<dbReference type="AlphaFoldDB" id="A0A0K1PRW8"/>
<dbReference type="OrthoDB" id="5486557at2"/>
<proteinExistence type="predicted"/>
<name>A0A0K1PRW8_9BACT</name>
<evidence type="ECO:0000259" key="1">
    <source>
        <dbReference type="Pfam" id="PF17517"/>
    </source>
</evidence>
<dbReference type="Proteomes" id="UP000064967">
    <property type="component" value="Chromosome"/>
</dbReference>
<dbReference type="Pfam" id="PF17517">
    <property type="entry name" value="IgGFc_binding"/>
    <property type="match status" value="1"/>
</dbReference>
<accession>A0A0K1PRW8</accession>